<dbReference type="FunFam" id="3.30.200.20:FF:000012">
    <property type="entry name" value="microtubule-associated serine/threonine-protein kinase 2 isoform X1"/>
    <property type="match status" value="1"/>
</dbReference>
<comment type="catalytic activity">
    <reaction evidence="13">
        <text>L-threonyl-[protein] + ATP = O-phospho-L-threonyl-[protein] + ADP + H(+)</text>
        <dbReference type="Rhea" id="RHEA:46608"/>
        <dbReference type="Rhea" id="RHEA-COMP:11060"/>
        <dbReference type="Rhea" id="RHEA-COMP:11605"/>
        <dbReference type="ChEBI" id="CHEBI:15378"/>
        <dbReference type="ChEBI" id="CHEBI:30013"/>
        <dbReference type="ChEBI" id="CHEBI:30616"/>
        <dbReference type="ChEBI" id="CHEBI:61977"/>
        <dbReference type="ChEBI" id="CHEBI:456216"/>
        <dbReference type="EC" id="2.7.11.1"/>
    </reaction>
</comment>
<protein>
    <recommendedName>
        <fullName evidence="4">non-specific serine/threonine protein kinase</fullName>
        <ecNumber evidence="4">2.7.11.1</ecNumber>
    </recommendedName>
</protein>
<keyword evidence="5" id="KW-0963">Cytoplasm</keyword>
<feature type="region of interest" description="Disordered" evidence="15">
    <location>
        <begin position="831"/>
        <end position="865"/>
    </location>
</feature>
<feature type="compositionally biased region" description="Polar residues" evidence="15">
    <location>
        <begin position="1231"/>
        <end position="1257"/>
    </location>
</feature>
<dbReference type="SUPFAM" id="SSF50156">
    <property type="entry name" value="PDZ domain-like"/>
    <property type="match status" value="1"/>
</dbReference>
<feature type="compositionally biased region" description="Basic and acidic residues" evidence="15">
    <location>
        <begin position="1831"/>
        <end position="1868"/>
    </location>
</feature>
<dbReference type="InterPro" id="IPR000961">
    <property type="entry name" value="AGC-kinase_C"/>
</dbReference>
<dbReference type="SUPFAM" id="SSF140482">
    <property type="entry name" value="MAST3 pre-PK domain-like"/>
    <property type="match status" value="1"/>
</dbReference>
<feature type="compositionally biased region" description="Basic residues" evidence="15">
    <location>
        <begin position="1211"/>
        <end position="1224"/>
    </location>
</feature>
<feature type="region of interest" description="Disordered" evidence="15">
    <location>
        <begin position="1193"/>
        <end position="1379"/>
    </location>
</feature>
<comment type="similarity">
    <text evidence="3">Belongs to the protein kinase superfamily. AGC Ser/Thr protein kinase family.</text>
</comment>
<feature type="domain" description="Protein kinase" evidence="16">
    <location>
        <begin position="537"/>
        <end position="811"/>
    </location>
</feature>
<dbReference type="GO" id="GO:0000287">
    <property type="term" value="F:magnesium ion binding"/>
    <property type="evidence" value="ECO:0007669"/>
    <property type="project" value="InterPro"/>
</dbReference>
<dbReference type="PROSITE" id="PS50106">
    <property type="entry name" value="PDZ"/>
    <property type="match status" value="1"/>
</dbReference>
<keyword evidence="12" id="KW-0460">Magnesium</keyword>
<feature type="region of interest" description="Disordered" evidence="15">
    <location>
        <begin position="258"/>
        <end position="334"/>
    </location>
</feature>
<feature type="compositionally biased region" description="Polar residues" evidence="15">
    <location>
        <begin position="18"/>
        <end position="31"/>
    </location>
</feature>
<organism evidence="19">
    <name type="scientific">Cupiennius salei</name>
    <name type="common">American wandering spider</name>
    <dbReference type="NCBI Taxonomy" id="6928"/>
    <lineage>
        <taxon>Eukaryota</taxon>
        <taxon>Metazoa</taxon>
        <taxon>Ecdysozoa</taxon>
        <taxon>Arthropoda</taxon>
        <taxon>Chelicerata</taxon>
        <taxon>Arachnida</taxon>
        <taxon>Araneae</taxon>
        <taxon>Araneomorphae</taxon>
        <taxon>Entelegynae</taxon>
        <taxon>Lycosoidea</taxon>
        <taxon>Ctenidae</taxon>
        <taxon>Cupiennius</taxon>
    </lineage>
</organism>
<dbReference type="PANTHER" id="PTHR24356:SF414">
    <property type="entry name" value="NON-SPECIFIC SERINE_THREONINE PROTEIN KINASE"/>
    <property type="match status" value="1"/>
</dbReference>
<dbReference type="PROSITE" id="PS50011">
    <property type="entry name" value="PROTEIN_KINASE_DOM"/>
    <property type="match status" value="1"/>
</dbReference>
<keyword evidence="11" id="KW-0067">ATP-binding</keyword>
<evidence type="ECO:0000256" key="12">
    <source>
        <dbReference type="ARBA" id="ARBA00022842"/>
    </source>
</evidence>
<comment type="cofactor">
    <cofactor evidence="1">
        <name>Mg(2+)</name>
        <dbReference type="ChEBI" id="CHEBI:18420"/>
    </cofactor>
</comment>
<evidence type="ECO:0000256" key="14">
    <source>
        <dbReference type="ARBA" id="ARBA00048679"/>
    </source>
</evidence>
<dbReference type="Gene3D" id="2.30.42.10">
    <property type="match status" value="1"/>
</dbReference>
<dbReference type="GO" id="GO:0004674">
    <property type="term" value="F:protein serine/threonine kinase activity"/>
    <property type="evidence" value="ECO:0007669"/>
    <property type="project" value="UniProtKB-KW"/>
</dbReference>
<feature type="compositionally biased region" description="Basic residues" evidence="15">
    <location>
        <begin position="1323"/>
        <end position="1340"/>
    </location>
</feature>
<feature type="region of interest" description="Disordered" evidence="15">
    <location>
        <begin position="1597"/>
        <end position="1618"/>
    </location>
</feature>
<dbReference type="EC" id="2.7.11.1" evidence="4"/>
<dbReference type="GO" id="GO:0005737">
    <property type="term" value="C:cytoplasm"/>
    <property type="evidence" value="ECO:0007669"/>
    <property type="project" value="UniProtKB-SubCell"/>
</dbReference>
<feature type="region of interest" description="Disordered" evidence="15">
    <location>
        <begin position="218"/>
        <end position="243"/>
    </location>
</feature>
<feature type="compositionally biased region" description="Low complexity" evidence="15">
    <location>
        <begin position="1285"/>
        <end position="1309"/>
    </location>
</feature>
<feature type="compositionally biased region" description="Basic and acidic residues" evidence="15">
    <location>
        <begin position="1692"/>
        <end position="1740"/>
    </location>
</feature>
<dbReference type="InterPro" id="IPR001478">
    <property type="entry name" value="PDZ"/>
</dbReference>
<dbReference type="PROSITE" id="PS00108">
    <property type="entry name" value="PROTEIN_KINASE_ST"/>
    <property type="match status" value="1"/>
</dbReference>
<dbReference type="FunFam" id="2.30.42.10:FF:000008">
    <property type="entry name" value="microtubule-associated serine/threonine-protein kinase 4 isoform X2"/>
    <property type="match status" value="1"/>
</dbReference>
<dbReference type="GO" id="GO:0035556">
    <property type="term" value="P:intracellular signal transduction"/>
    <property type="evidence" value="ECO:0007669"/>
    <property type="project" value="TreeGrafter"/>
</dbReference>
<feature type="compositionally biased region" description="Basic and acidic residues" evidence="15">
    <location>
        <begin position="1750"/>
        <end position="1760"/>
    </location>
</feature>
<feature type="compositionally biased region" description="Basic and acidic residues" evidence="15">
    <location>
        <begin position="1426"/>
        <end position="1444"/>
    </location>
</feature>
<evidence type="ECO:0000256" key="15">
    <source>
        <dbReference type="SAM" id="MobiDB-lite"/>
    </source>
</evidence>
<evidence type="ECO:0000259" key="17">
    <source>
        <dbReference type="PROSITE" id="PS50106"/>
    </source>
</evidence>
<dbReference type="EMBL" id="GAKT01000038">
    <property type="protein sequence ID" value="JAA93024.1"/>
    <property type="molecule type" value="mRNA"/>
</dbReference>
<dbReference type="Gene3D" id="1.20.1480.20">
    <property type="entry name" value="MAST3 pre-PK domain-like"/>
    <property type="match status" value="1"/>
</dbReference>
<evidence type="ECO:0000259" key="16">
    <source>
        <dbReference type="PROSITE" id="PS50011"/>
    </source>
</evidence>
<dbReference type="SMART" id="SM00228">
    <property type="entry name" value="PDZ"/>
    <property type="match status" value="1"/>
</dbReference>
<dbReference type="InterPro" id="IPR037711">
    <property type="entry name" value="MAST"/>
</dbReference>
<feature type="compositionally biased region" description="Polar residues" evidence="15">
    <location>
        <begin position="154"/>
        <end position="169"/>
    </location>
</feature>
<proteinExistence type="evidence at transcript level"/>
<comment type="subcellular location">
    <subcellularLocation>
        <location evidence="2">Cytoplasm</location>
    </subcellularLocation>
</comment>
<feature type="compositionally biased region" description="Polar residues" evidence="15">
    <location>
        <begin position="1598"/>
        <end position="1607"/>
    </location>
</feature>
<comment type="catalytic activity">
    <reaction evidence="14">
        <text>L-seryl-[protein] + ATP = O-phospho-L-seryl-[protein] + ADP + H(+)</text>
        <dbReference type="Rhea" id="RHEA:17989"/>
        <dbReference type="Rhea" id="RHEA-COMP:9863"/>
        <dbReference type="Rhea" id="RHEA-COMP:11604"/>
        <dbReference type="ChEBI" id="CHEBI:15378"/>
        <dbReference type="ChEBI" id="CHEBI:29999"/>
        <dbReference type="ChEBI" id="CHEBI:30616"/>
        <dbReference type="ChEBI" id="CHEBI:83421"/>
        <dbReference type="ChEBI" id="CHEBI:456216"/>
        <dbReference type="EC" id="2.7.11.1"/>
    </reaction>
</comment>
<keyword evidence="9" id="KW-0547">Nucleotide-binding</keyword>
<feature type="compositionally biased region" description="Low complexity" evidence="15">
    <location>
        <begin position="1798"/>
        <end position="1809"/>
    </location>
</feature>
<feature type="compositionally biased region" description="Low complexity" evidence="15">
    <location>
        <begin position="1449"/>
        <end position="1458"/>
    </location>
</feature>
<feature type="region of interest" description="Disordered" evidence="15">
    <location>
        <begin position="888"/>
        <end position="927"/>
    </location>
</feature>
<feature type="compositionally biased region" description="Polar residues" evidence="15">
    <location>
        <begin position="258"/>
        <end position="269"/>
    </location>
</feature>
<feature type="compositionally biased region" description="Basic and acidic residues" evidence="15">
    <location>
        <begin position="888"/>
        <end position="901"/>
    </location>
</feature>
<keyword evidence="10 19" id="KW-0418">Kinase</keyword>
<keyword evidence="8" id="KW-0808">Transferase</keyword>
<evidence type="ECO:0000256" key="2">
    <source>
        <dbReference type="ARBA" id="ARBA00004496"/>
    </source>
</evidence>
<dbReference type="Gene3D" id="3.30.200.20">
    <property type="entry name" value="Phosphorylase Kinase, domain 1"/>
    <property type="match status" value="1"/>
</dbReference>
<dbReference type="SMART" id="SM00220">
    <property type="entry name" value="S_TKc"/>
    <property type="match status" value="1"/>
</dbReference>
<dbReference type="InterPro" id="IPR041489">
    <property type="entry name" value="PDZ_6"/>
</dbReference>
<dbReference type="PROSITE" id="PS51285">
    <property type="entry name" value="AGC_KINASE_CTER"/>
    <property type="match status" value="1"/>
</dbReference>
<evidence type="ECO:0000256" key="1">
    <source>
        <dbReference type="ARBA" id="ARBA00001946"/>
    </source>
</evidence>
<dbReference type="InterPro" id="IPR023142">
    <property type="entry name" value="MAST_pre-PK_dom_sf"/>
</dbReference>
<dbReference type="CDD" id="cd05609">
    <property type="entry name" value="STKc_MAST"/>
    <property type="match status" value="1"/>
</dbReference>
<reference evidence="19" key="1">
    <citation type="submission" date="2013-06" db="EMBL/GenBank/DDBJ databases">
        <title>Upstream open reading frames and Kozak regions of a set of assembled transcriptome sequences from the spider Cupiennius salei.</title>
        <authorList>
            <person name="French A.S."/>
            <person name="Li A.W."/>
            <person name="Meisner S."/>
            <person name="Torkkeli P.H."/>
        </authorList>
    </citation>
    <scope>NUCLEOTIDE SEQUENCE</scope>
    <source>
        <tissue evidence="19">Leg hypodermis</tissue>
    </source>
</reference>
<feature type="region of interest" description="Disordered" evidence="15">
    <location>
        <begin position="1649"/>
        <end position="1868"/>
    </location>
</feature>
<evidence type="ECO:0000256" key="5">
    <source>
        <dbReference type="ARBA" id="ARBA00022490"/>
    </source>
</evidence>
<keyword evidence="6" id="KW-0723">Serine/threonine-protein kinase</keyword>
<feature type="compositionally biased region" description="Basic and acidic residues" evidence="15">
    <location>
        <begin position="143"/>
        <end position="153"/>
    </location>
</feature>
<evidence type="ECO:0000256" key="11">
    <source>
        <dbReference type="ARBA" id="ARBA00022840"/>
    </source>
</evidence>
<feature type="domain" description="AGC-kinase C-terminal" evidence="18">
    <location>
        <begin position="812"/>
        <end position="880"/>
    </location>
</feature>
<dbReference type="InterPro" id="IPR011009">
    <property type="entry name" value="Kinase-like_dom_sf"/>
</dbReference>
<feature type="compositionally biased region" description="Basic residues" evidence="15">
    <location>
        <begin position="1193"/>
        <end position="1203"/>
    </location>
</feature>
<feature type="compositionally biased region" description="Acidic residues" evidence="15">
    <location>
        <begin position="851"/>
        <end position="861"/>
    </location>
</feature>
<dbReference type="Pfam" id="PF00069">
    <property type="entry name" value="Pkinase"/>
    <property type="match status" value="1"/>
</dbReference>
<evidence type="ECO:0000259" key="18">
    <source>
        <dbReference type="PROSITE" id="PS51285"/>
    </source>
</evidence>
<sequence length="1868" mass="206486">MTEKEHSLWRHSRREAFTNRSSSAPQCRQSVTPQRWRDVPCPTVGSFMVTNRLEEVLMGVVPSDLPLNQFCTLKEDDLRTKFNVDDPEKIKCVMTVIQLAKEFESSSHVERTSSSPAISPKPCEYDDLLSLFPRKPRPISRQISEDVRLRRESFTSTAHSQQSPNQAESSNLLRMRASLMGQSAPSLSASMKDLIPPRRGRAARKSFICNTSPTLPRCQSPILQGTTGDSSRSMSSTQHSVCAPVKRVDGRRWSLASLPSSGYGTNTPGSSNVSSQCSSQEKLHTLPHGATDDGHSSHTHFSSNESNPGLEEDGRHSPIVRPRSRSLSPLRSPGVDSEVVAMNNVYKERFPKATQQMEEKLQQFVNEYSNYDPADSHDAVARFVHRQVIHIADDCLSQSRKQLITSHFFFEMSENLEKLLVECQEKSPEAAHYLKGLIKKLLVIISRPARLLECLEFDPEEFYRLLEAAEGHAKVQQGVTSDIPKYIISKLGLNRDPLAELSQDLSSDFEHIDHIDYREKSGQDIFPKSKPPNESDFETVKLISNGAYGAVYLVRHIKTRLRFAMKKISKHNLVLRNQVEQVYAERDIMSFTDNPFVVSMFCSFETKKHLCMVMEYVEGGDCATLLKNMGPLPVDLARFYFAETVLAVEYLHSYGIVHRDLKPDNLLITSMGHIKLTDFGLSKMGLMNLATNLYEGYVDRETKQFTDKQVYGTPEYIAPEVILRQGYGKPVDWWSMGIILYEFLVGCVPFFGETPEELFAHVINDEIEWPAENEWPATEDAKELISLLLQQNSLERLGTGGAQEVKEHHFFEEIDWNSLLRQKAEFVPQLDSEDDTSYFDTRTDRYSHEVDDSEDMDDPDESALFSSFSSCSPRFRKVYSRVERELEEEHMLQHSKEDYRKSFSRSDSNNSDHSESPNSLMGSLAETPEDIGSKDVFLPFDANGKSLSTSMLNLDSERQFTVSKLSLHGPKDNLPRFSISTDCDVMPEDHKELSPVEETDAKVSPQENPPPATGRITIPPASPMMKQTTRSVIKSASVSGLSLIIPTDEFGPPPIGSPGGSSTSSRDASPSRELSPLVAQLKPPIIIRKGPRGYGFTVRAIRVYYGDSDVYTVHHLIMAVENNSPAFESGLRPGDLITHINGEPIQGLLHHQVLHLILSGGDRINIRTIPLESTTIKSGGRRRNPSAIKMARRPYSCRRRSAQVKRDSHSDKKRRASLLRRLSSKRASAEMHQSVSGSSPVLTPSRSFQSLTRTLASADSLPASPTRTKSPRSPPTARLCSQSDSPHSTGNSSQSSSPSSSVPNSPASSTHLPHFPRPSSLHGLKHKLTQTFHSPRRKSVGHIPLSPLARTPSPSPITSTSPTRSPSPLTFPVGHHPSTSQVTQTFQTLKSSAVLPLSATICSSAKKSFMRPKSAEPSSPLLRRALSPDRLHPKSAEVKAKRESFSGQASPLALASSPSSRTQYLSHSASSKLCLSSQRSSTPYSSCGVGKSLTDLADTSSDHYVFQEYEGTCSTPKSRLEGRISRSTVSQLRKRGEKPVKSLLTQQLFAAEEQESLKEELTTAHLESTQSASKVSKAAPGIEITNCVVAVDSEKVHSSNLPSSGDGSNVRRVRSESEPIPVSSVCTVVDKPPQTVAVAQNVPEKQVIKPQPADTCEKTFSTGSKVSKTDKSSANESTCDLKKSSFVSETKATQKQETKATQKQETKATQKQETKATQKQEIADQETAKMSEKPKAEVTVDSKSTQNETKVIKPQEKLSSDKPAPSSDKAASKEKPVAQASSGTPFGPSEEIKKSTLAKKSSSADKSSANVEESRKAEEKGKTYTSTVEIKLVKTKTEIKSGSEGSKKDAKADSGKKSSDKNKKSDKD</sequence>
<dbReference type="Pfam" id="PF08926">
    <property type="entry name" value="DUF1908"/>
    <property type="match status" value="1"/>
</dbReference>
<name>T1D213_CUPSA</name>
<dbReference type="FunFam" id="1.10.510.10:FF:000012">
    <property type="entry name" value="microtubule-associated serine/threonine-protein kinase 2 isoform X1"/>
    <property type="match status" value="1"/>
</dbReference>
<evidence type="ECO:0000256" key="13">
    <source>
        <dbReference type="ARBA" id="ARBA00047899"/>
    </source>
</evidence>
<feature type="region of interest" description="Disordered" evidence="15">
    <location>
        <begin position="993"/>
        <end position="1031"/>
    </location>
</feature>
<dbReference type="PANTHER" id="PTHR24356">
    <property type="entry name" value="SERINE/THREONINE-PROTEIN KINASE"/>
    <property type="match status" value="1"/>
</dbReference>
<evidence type="ECO:0000256" key="10">
    <source>
        <dbReference type="ARBA" id="ARBA00022777"/>
    </source>
</evidence>
<feature type="domain" description="PDZ" evidence="17">
    <location>
        <begin position="1084"/>
        <end position="1172"/>
    </location>
</feature>
<feature type="compositionally biased region" description="Polar residues" evidence="15">
    <location>
        <begin position="221"/>
        <end position="240"/>
    </location>
</feature>
<dbReference type="InterPro" id="IPR000719">
    <property type="entry name" value="Prot_kinase_dom"/>
</dbReference>
<dbReference type="Gene3D" id="1.10.510.10">
    <property type="entry name" value="Transferase(Phosphotransferase) domain 1"/>
    <property type="match status" value="1"/>
</dbReference>
<accession>T1D213</accession>
<feature type="region of interest" description="Disordered" evidence="15">
    <location>
        <begin position="1"/>
        <end position="31"/>
    </location>
</feature>
<dbReference type="FunFam" id="1.20.1480.20:FF:000001">
    <property type="entry name" value="microtubule-associated serine/threonine-protein kinase 4 isoform X1"/>
    <property type="match status" value="1"/>
</dbReference>
<feature type="region of interest" description="Disordered" evidence="15">
    <location>
        <begin position="142"/>
        <end position="169"/>
    </location>
</feature>
<feature type="compositionally biased region" description="Basic and acidic residues" evidence="15">
    <location>
        <begin position="1667"/>
        <end position="1683"/>
    </location>
</feature>
<keyword evidence="7" id="KW-0597">Phosphoprotein</keyword>
<dbReference type="InterPro" id="IPR050236">
    <property type="entry name" value="Ser_Thr_kinase_AGC"/>
</dbReference>
<dbReference type="GO" id="GO:0005524">
    <property type="term" value="F:ATP binding"/>
    <property type="evidence" value="ECO:0007669"/>
    <property type="project" value="UniProtKB-KW"/>
</dbReference>
<evidence type="ECO:0000256" key="7">
    <source>
        <dbReference type="ARBA" id="ARBA00022553"/>
    </source>
</evidence>
<feature type="compositionally biased region" description="Basic and acidic residues" evidence="15">
    <location>
        <begin position="1812"/>
        <end position="1822"/>
    </location>
</feature>
<evidence type="ECO:0000256" key="4">
    <source>
        <dbReference type="ARBA" id="ARBA00012513"/>
    </source>
</evidence>
<evidence type="ECO:0000313" key="19">
    <source>
        <dbReference type="EMBL" id="JAA93024.1"/>
    </source>
</evidence>
<dbReference type="SUPFAM" id="SSF56112">
    <property type="entry name" value="Protein kinase-like (PK-like)"/>
    <property type="match status" value="1"/>
</dbReference>
<dbReference type="InterPro" id="IPR015022">
    <property type="entry name" value="MAST_pre-PK_dom"/>
</dbReference>
<dbReference type="InterPro" id="IPR008271">
    <property type="entry name" value="Ser/Thr_kinase_AS"/>
</dbReference>
<feature type="compositionally biased region" description="Basic and acidic residues" evidence="15">
    <location>
        <begin position="841"/>
        <end position="850"/>
    </location>
</feature>
<feature type="region of interest" description="Disordered" evidence="15">
    <location>
        <begin position="1045"/>
        <end position="1074"/>
    </location>
</feature>
<dbReference type="CDD" id="cd06705">
    <property type="entry name" value="PDZ_MAST"/>
    <property type="match status" value="1"/>
</dbReference>
<evidence type="ECO:0000256" key="3">
    <source>
        <dbReference type="ARBA" id="ARBA00009903"/>
    </source>
</evidence>
<evidence type="ECO:0000256" key="6">
    <source>
        <dbReference type="ARBA" id="ARBA00022527"/>
    </source>
</evidence>
<feature type="compositionally biased region" description="Low complexity" evidence="15">
    <location>
        <begin position="270"/>
        <end position="279"/>
    </location>
</feature>
<feature type="compositionally biased region" description="Low complexity" evidence="15">
    <location>
        <begin position="1356"/>
        <end position="1370"/>
    </location>
</feature>
<feature type="region of interest" description="Disordered" evidence="15">
    <location>
        <begin position="1406"/>
        <end position="1458"/>
    </location>
</feature>
<evidence type="ECO:0000256" key="8">
    <source>
        <dbReference type="ARBA" id="ARBA00022679"/>
    </source>
</evidence>
<evidence type="ECO:0000256" key="9">
    <source>
        <dbReference type="ARBA" id="ARBA00022741"/>
    </source>
</evidence>
<dbReference type="InterPro" id="IPR036034">
    <property type="entry name" value="PDZ_sf"/>
</dbReference>
<dbReference type="Pfam" id="PF17820">
    <property type="entry name" value="PDZ_6"/>
    <property type="match status" value="1"/>
</dbReference>